<feature type="region of interest" description="Disordered" evidence="1">
    <location>
        <begin position="65"/>
        <end position="97"/>
    </location>
</feature>
<proteinExistence type="predicted"/>
<protein>
    <submittedName>
        <fullName evidence="2">Uncharacterized protein</fullName>
    </submittedName>
</protein>
<keyword evidence="3" id="KW-1185">Reference proteome</keyword>
<organism evidence="2 3">
    <name type="scientific">Ooceraea biroi</name>
    <name type="common">Clonal raider ant</name>
    <name type="synonym">Cerapachys biroi</name>
    <dbReference type="NCBI Taxonomy" id="2015173"/>
    <lineage>
        <taxon>Eukaryota</taxon>
        <taxon>Metazoa</taxon>
        <taxon>Ecdysozoa</taxon>
        <taxon>Arthropoda</taxon>
        <taxon>Hexapoda</taxon>
        <taxon>Insecta</taxon>
        <taxon>Pterygota</taxon>
        <taxon>Neoptera</taxon>
        <taxon>Endopterygota</taxon>
        <taxon>Hymenoptera</taxon>
        <taxon>Apocrita</taxon>
        <taxon>Aculeata</taxon>
        <taxon>Formicoidea</taxon>
        <taxon>Formicidae</taxon>
        <taxon>Dorylinae</taxon>
        <taxon>Ooceraea</taxon>
    </lineage>
</organism>
<evidence type="ECO:0000313" key="2">
    <source>
        <dbReference type="EMBL" id="EZA58753.1"/>
    </source>
</evidence>
<evidence type="ECO:0000256" key="1">
    <source>
        <dbReference type="SAM" id="MobiDB-lite"/>
    </source>
</evidence>
<evidence type="ECO:0000313" key="3">
    <source>
        <dbReference type="Proteomes" id="UP000053097"/>
    </source>
</evidence>
<dbReference type="AlphaFoldDB" id="A0A026WS29"/>
<name>A0A026WS29_OOCBI</name>
<feature type="compositionally biased region" description="Basic and acidic residues" evidence="1">
    <location>
        <begin position="1"/>
        <end position="21"/>
    </location>
</feature>
<reference evidence="2 3" key="1">
    <citation type="journal article" date="2014" name="Curr. Biol.">
        <title>The genome of the clonal raider ant Cerapachys biroi.</title>
        <authorList>
            <person name="Oxley P.R."/>
            <person name="Ji L."/>
            <person name="Fetter-Pruneda I."/>
            <person name="McKenzie S.K."/>
            <person name="Li C."/>
            <person name="Hu H."/>
            <person name="Zhang G."/>
            <person name="Kronauer D.J."/>
        </authorList>
    </citation>
    <scope>NUCLEOTIDE SEQUENCE [LARGE SCALE GENOMIC DNA]</scope>
</reference>
<feature type="compositionally biased region" description="Basic and acidic residues" evidence="1">
    <location>
        <begin position="69"/>
        <end position="82"/>
    </location>
</feature>
<accession>A0A026WS29</accession>
<sequence length="97" mass="11458">MHDEDDSNDRARERGEHEQRAYSRVKSHHSVTVGWSMERNLRDLLRHFSAANTCRTAGYLRWRAATSRSRHDPRAEAFEIPKRQGVRRNTREKKSAL</sequence>
<dbReference type="Proteomes" id="UP000053097">
    <property type="component" value="Unassembled WGS sequence"/>
</dbReference>
<gene>
    <name evidence="2" type="ORF">X777_14922</name>
</gene>
<feature type="region of interest" description="Disordered" evidence="1">
    <location>
        <begin position="1"/>
        <end position="29"/>
    </location>
</feature>
<dbReference type="EMBL" id="KK107119">
    <property type="protein sequence ID" value="EZA58753.1"/>
    <property type="molecule type" value="Genomic_DNA"/>
</dbReference>